<reference evidence="3 4" key="1">
    <citation type="submission" date="2017-09" db="EMBL/GenBank/DDBJ databases">
        <title>Depth-based differentiation of microbial function through sediment-hosted aquifers and enrichment of novel symbionts in the deep terrestrial subsurface.</title>
        <authorList>
            <person name="Probst A.J."/>
            <person name="Ladd B."/>
            <person name="Jarett J.K."/>
            <person name="Geller-Mcgrath D.E."/>
            <person name="Sieber C.M."/>
            <person name="Emerson J.B."/>
            <person name="Anantharaman K."/>
            <person name="Thomas B.C."/>
            <person name="Malmstrom R."/>
            <person name="Stieglmeier M."/>
            <person name="Klingl A."/>
            <person name="Woyke T."/>
            <person name="Ryan C.M."/>
            <person name="Banfield J.F."/>
        </authorList>
    </citation>
    <scope>NUCLEOTIDE SEQUENCE [LARGE SCALE GENOMIC DNA]</scope>
    <source>
        <strain evidence="3">CG23_combo_of_CG06-09_8_20_14_all_37_18</strain>
    </source>
</reference>
<name>A0A2G9YY50_9BACT</name>
<dbReference type="SUPFAM" id="SSF52954">
    <property type="entry name" value="Class II aaRS ABD-related"/>
    <property type="match status" value="1"/>
</dbReference>
<evidence type="ECO:0000313" key="3">
    <source>
        <dbReference type="EMBL" id="PIP24194.1"/>
    </source>
</evidence>
<dbReference type="EMBL" id="PCRQ01000054">
    <property type="protein sequence ID" value="PIP24194.1"/>
    <property type="molecule type" value="Genomic_DNA"/>
</dbReference>
<protein>
    <recommendedName>
        <fullName evidence="2">Anticodon-binding domain-containing protein</fullName>
    </recommendedName>
</protein>
<dbReference type="Gene3D" id="3.40.50.800">
    <property type="entry name" value="Anticodon-binding domain"/>
    <property type="match status" value="1"/>
</dbReference>
<dbReference type="GO" id="GO:0006418">
    <property type="term" value="P:tRNA aminoacylation for protein translation"/>
    <property type="evidence" value="ECO:0007669"/>
    <property type="project" value="UniProtKB-ARBA"/>
</dbReference>
<sequence length="65" mass="7394">MEVLYDDRDVSPGEKFADADLIGIPTRVVVSEKSIQKKGYELKKRNENTVRILGKKEILECIKAD</sequence>
<evidence type="ECO:0000313" key="4">
    <source>
        <dbReference type="Proteomes" id="UP000229952"/>
    </source>
</evidence>
<proteinExistence type="predicted"/>
<organism evidence="3 4">
    <name type="scientific">Candidatus Nealsonbacteria bacterium CG23_combo_of_CG06-09_8_20_14_all_37_18</name>
    <dbReference type="NCBI Taxonomy" id="1974720"/>
    <lineage>
        <taxon>Bacteria</taxon>
        <taxon>Candidatus Nealsoniibacteriota</taxon>
    </lineage>
</organism>
<gene>
    <name evidence="3" type="ORF">COX35_02000</name>
</gene>
<dbReference type="InterPro" id="IPR004154">
    <property type="entry name" value="Anticodon-bd"/>
</dbReference>
<evidence type="ECO:0000259" key="2">
    <source>
        <dbReference type="Pfam" id="PF03129"/>
    </source>
</evidence>
<dbReference type="AlphaFoldDB" id="A0A2G9YY50"/>
<evidence type="ECO:0000256" key="1">
    <source>
        <dbReference type="ARBA" id="ARBA00023146"/>
    </source>
</evidence>
<accession>A0A2G9YY50</accession>
<dbReference type="Proteomes" id="UP000229952">
    <property type="component" value="Unassembled WGS sequence"/>
</dbReference>
<comment type="caution">
    <text evidence="3">The sequence shown here is derived from an EMBL/GenBank/DDBJ whole genome shotgun (WGS) entry which is preliminary data.</text>
</comment>
<keyword evidence="1" id="KW-0436">Ligase</keyword>
<dbReference type="InterPro" id="IPR036621">
    <property type="entry name" value="Anticodon-bd_dom_sf"/>
</dbReference>
<dbReference type="Pfam" id="PF03129">
    <property type="entry name" value="HGTP_anticodon"/>
    <property type="match status" value="1"/>
</dbReference>
<dbReference type="GO" id="GO:0004812">
    <property type="term" value="F:aminoacyl-tRNA ligase activity"/>
    <property type="evidence" value="ECO:0007669"/>
    <property type="project" value="UniProtKB-KW"/>
</dbReference>
<keyword evidence="1" id="KW-0030">Aminoacyl-tRNA synthetase</keyword>
<feature type="domain" description="Anticodon-binding" evidence="2">
    <location>
        <begin position="2"/>
        <end position="63"/>
    </location>
</feature>